<dbReference type="PROSITE" id="PS50887">
    <property type="entry name" value="GGDEF"/>
    <property type="match status" value="1"/>
</dbReference>
<dbReference type="PANTHER" id="PTHR44757:SF2">
    <property type="entry name" value="BIOFILM ARCHITECTURE MAINTENANCE PROTEIN MBAA"/>
    <property type="match status" value="1"/>
</dbReference>
<dbReference type="Gene3D" id="3.30.70.270">
    <property type="match status" value="1"/>
</dbReference>
<dbReference type="CDD" id="cd00130">
    <property type="entry name" value="PAS"/>
    <property type="match status" value="1"/>
</dbReference>
<dbReference type="Proteomes" id="UP000464751">
    <property type="component" value="Chromosome"/>
</dbReference>
<name>A0A6P1YLP1_9HYPH</name>
<evidence type="ECO:0000313" key="2">
    <source>
        <dbReference type="EMBL" id="QIB34357.1"/>
    </source>
</evidence>
<dbReference type="EMBL" id="CP048630">
    <property type="protein sequence ID" value="QIB34357.1"/>
    <property type="molecule type" value="Genomic_DNA"/>
</dbReference>
<dbReference type="CDD" id="cd01949">
    <property type="entry name" value="GGDEF"/>
    <property type="match status" value="1"/>
</dbReference>
<accession>A0A6P1YLP1</accession>
<dbReference type="SMART" id="SM00267">
    <property type="entry name" value="GGDEF"/>
    <property type="match status" value="1"/>
</dbReference>
<dbReference type="Pfam" id="PF13426">
    <property type="entry name" value="PAS_9"/>
    <property type="match status" value="2"/>
</dbReference>
<dbReference type="InterPro" id="IPR052155">
    <property type="entry name" value="Biofilm_reg_signaling"/>
</dbReference>
<dbReference type="InterPro" id="IPR000014">
    <property type="entry name" value="PAS"/>
</dbReference>
<dbReference type="Pfam" id="PF00990">
    <property type="entry name" value="GGDEF"/>
    <property type="match status" value="1"/>
</dbReference>
<dbReference type="SUPFAM" id="SSF55073">
    <property type="entry name" value="Nucleotide cyclase"/>
    <property type="match status" value="1"/>
</dbReference>
<sequence length="490" mass="55640">MLSLTDAALAESKSRDFIDMFELAPVSLWLEDYSALRELFDTWRALGISSLRDYLRDHPEQVLECSKCIRVLKVNRRTLDLFEAESLAHLVANLHQVFRDDMLKAHIDEMVRLWDGATTFASHTVNYTLSGQRLDIQLNGIVLPGHERTLARVLVTVEDVTERETARRQAARAEEYARGLFEYSPVSLWVEDFSSVKHLIDDVRMRGITDLRVFTDVHPEFVQRCISEIRVIDVNQHTLDMFGASSKATLIANLATIFREDMALHFREQLIELWNGNLFHQREVVNYTLGGDPLHVHLQFSVLPGHEQDWSLVQVSLIDITARKKAEAYLEYLGKHDVLTKLYNRSFYVDELNRLERKGPFPVTVIMVDLNDLKRVNDLLGHAAGDALLRRAGEVLGKAVDKPNCAARIGGDEFAVLLPGLDRAGGLAVMENITKLIDLNNQFYSASTLELSMGLSTSVPGERLEQVVKRADFDMYEAKRNHEPGSRTRG</sequence>
<dbReference type="AlphaFoldDB" id="A0A6P1YLP1"/>
<reference evidence="2 3" key="1">
    <citation type="submission" date="2020-02" db="EMBL/GenBank/DDBJ databases">
        <authorList>
            <person name="Li G."/>
        </authorList>
    </citation>
    <scope>NUCLEOTIDE SEQUENCE [LARGE SCALE GENOMIC DNA]</scope>
    <source>
        <strain evidence="2 3">DSM 102029</strain>
    </source>
</reference>
<dbReference type="SUPFAM" id="SSF55785">
    <property type="entry name" value="PYP-like sensor domain (PAS domain)"/>
    <property type="match status" value="2"/>
</dbReference>
<dbReference type="InterPro" id="IPR043128">
    <property type="entry name" value="Rev_trsase/Diguanyl_cyclase"/>
</dbReference>
<evidence type="ECO:0000259" key="1">
    <source>
        <dbReference type="PROSITE" id="PS50887"/>
    </source>
</evidence>
<dbReference type="RefSeq" id="WP_163075501.1">
    <property type="nucleotide sequence ID" value="NZ_CP048630.1"/>
</dbReference>
<proteinExistence type="predicted"/>
<gene>
    <name evidence="2" type="ORF">G3A50_12035</name>
</gene>
<dbReference type="KEGG" id="apra:G3A50_12035"/>
<dbReference type="InterPro" id="IPR000160">
    <property type="entry name" value="GGDEF_dom"/>
</dbReference>
<evidence type="ECO:0000313" key="3">
    <source>
        <dbReference type="Proteomes" id="UP000464751"/>
    </source>
</evidence>
<feature type="domain" description="GGDEF" evidence="1">
    <location>
        <begin position="361"/>
        <end position="490"/>
    </location>
</feature>
<dbReference type="InterPro" id="IPR029787">
    <property type="entry name" value="Nucleotide_cyclase"/>
</dbReference>
<dbReference type="Gene3D" id="3.30.450.20">
    <property type="entry name" value="PAS domain"/>
    <property type="match status" value="2"/>
</dbReference>
<organism evidence="2 3">
    <name type="scientific">Ancylobacter pratisalsi</name>
    <dbReference type="NCBI Taxonomy" id="1745854"/>
    <lineage>
        <taxon>Bacteria</taxon>
        <taxon>Pseudomonadati</taxon>
        <taxon>Pseudomonadota</taxon>
        <taxon>Alphaproteobacteria</taxon>
        <taxon>Hyphomicrobiales</taxon>
        <taxon>Xanthobacteraceae</taxon>
        <taxon>Ancylobacter</taxon>
    </lineage>
</organism>
<dbReference type="PANTHER" id="PTHR44757">
    <property type="entry name" value="DIGUANYLATE CYCLASE DGCP"/>
    <property type="match status" value="1"/>
</dbReference>
<protein>
    <submittedName>
        <fullName evidence="2">Sensor domain-containing diguanylate cyclase</fullName>
    </submittedName>
</protein>
<dbReference type="InterPro" id="IPR035965">
    <property type="entry name" value="PAS-like_dom_sf"/>
</dbReference>
<keyword evidence="3" id="KW-1185">Reference proteome</keyword>
<dbReference type="NCBIfam" id="TIGR00254">
    <property type="entry name" value="GGDEF"/>
    <property type="match status" value="1"/>
</dbReference>